<protein>
    <submittedName>
        <fullName evidence="1">Pyridoxamine 5'-phosphate oxidase family protein</fullName>
    </submittedName>
</protein>
<dbReference type="Gene3D" id="2.30.110.10">
    <property type="entry name" value="Electron Transport, Fmn-binding Protein, Chain A"/>
    <property type="match status" value="1"/>
</dbReference>
<organism evidence="1 2">
    <name type="scientific">Zavarzinia compransoris</name>
    <dbReference type="NCBI Taxonomy" id="1264899"/>
    <lineage>
        <taxon>Bacteria</taxon>
        <taxon>Pseudomonadati</taxon>
        <taxon>Pseudomonadota</taxon>
        <taxon>Alphaproteobacteria</taxon>
        <taxon>Rhodospirillales</taxon>
        <taxon>Zavarziniaceae</taxon>
        <taxon>Zavarzinia</taxon>
    </lineage>
</organism>
<gene>
    <name evidence="1" type="ORF">DKG75_02305</name>
</gene>
<dbReference type="InterPro" id="IPR024747">
    <property type="entry name" value="Pyridox_Oxase-rel"/>
</dbReference>
<accession>A0A317EAW7</accession>
<dbReference type="PANTHER" id="PTHR34071:SF2">
    <property type="entry name" value="FLAVIN-NUCLEOTIDE-BINDING PROTEIN"/>
    <property type="match status" value="1"/>
</dbReference>
<dbReference type="PANTHER" id="PTHR34071">
    <property type="entry name" value="5-NITROIMIDAZOLE ANTIBIOTICS RESISTANCE PROTEIN, NIMA-FAMILY-RELATED PROTEIN-RELATED"/>
    <property type="match status" value="1"/>
</dbReference>
<evidence type="ECO:0000313" key="1">
    <source>
        <dbReference type="EMBL" id="PWR23424.1"/>
    </source>
</evidence>
<dbReference type="EMBL" id="QGLF01000001">
    <property type="protein sequence ID" value="PWR23424.1"/>
    <property type="molecule type" value="Genomic_DNA"/>
</dbReference>
<name>A0A317EAW7_9PROT</name>
<dbReference type="AlphaFoldDB" id="A0A317EAW7"/>
<dbReference type="Pfam" id="PF12900">
    <property type="entry name" value="Pyridox_ox_2"/>
    <property type="match status" value="1"/>
</dbReference>
<dbReference type="SUPFAM" id="SSF50475">
    <property type="entry name" value="FMN-binding split barrel"/>
    <property type="match status" value="1"/>
</dbReference>
<evidence type="ECO:0000313" key="2">
    <source>
        <dbReference type="Proteomes" id="UP000246077"/>
    </source>
</evidence>
<dbReference type="Proteomes" id="UP000246077">
    <property type="component" value="Unassembled WGS sequence"/>
</dbReference>
<sequence>MTMTIPSPFPKTERTEVRRLPKRAAYDHETVHAILDEALVCHIGFTTAGGQPVVLPTAFVRLGDRIVVHGSVISRMMKVLAGGVPLCLTVSLVDGLVLAKSAFHHSMNYRSVTVFGTATVVTDPAAKAAALHGLTEKLAPGRWDALRPVTAKEVKATTVLELPLTEAVAKVRSGPPVDDAEDLSWPVAAGVVPLRLQAGDLIPA</sequence>
<keyword evidence="2" id="KW-1185">Reference proteome</keyword>
<reference evidence="2" key="1">
    <citation type="submission" date="2018-05" db="EMBL/GenBank/DDBJ databases">
        <title>Zavarzinia sp. HR-AS.</title>
        <authorList>
            <person name="Lee Y."/>
            <person name="Jeon C.O."/>
        </authorList>
    </citation>
    <scope>NUCLEOTIDE SEQUENCE [LARGE SCALE GENOMIC DNA]</scope>
    <source>
        <strain evidence="2">DSM 1231</strain>
    </source>
</reference>
<dbReference type="OrthoDB" id="116031at2"/>
<proteinExistence type="predicted"/>
<comment type="caution">
    <text evidence="1">The sequence shown here is derived from an EMBL/GenBank/DDBJ whole genome shotgun (WGS) entry which is preliminary data.</text>
</comment>
<dbReference type="InterPro" id="IPR012349">
    <property type="entry name" value="Split_barrel_FMN-bd"/>
</dbReference>